<dbReference type="AlphaFoldDB" id="A0A7C0XCL1"/>
<dbReference type="InterPro" id="IPR011530">
    <property type="entry name" value="rRNA_adenine_dimethylase"/>
</dbReference>
<gene>
    <name evidence="7 10" type="primary">rsmA</name>
    <name evidence="7" type="synonym">ksgA</name>
    <name evidence="10" type="ORF">ENG67_01880</name>
</gene>
<keyword evidence="2 7" id="KW-0698">rRNA processing</keyword>
<dbReference type="GO" id="GO:0003723">
    <property type="term" value="F:RNA binding"/>
    <property type="evidence" value="ECO:0007669"/>
    <property type="project" value="UniProtKB-UniRule"/>
</dbReference>
<evidence type="ECO:0000259" key="9">
    <source>
        <dbReference type="SMART" id="SM00650"/>
    </source>
</evidence>
<comment type="caution">
    <text evidence="7 8">Lacks conserved residue(s) required for the propagation of feature annotation.</text>
</comment>
<dbReference type="NCBIfam" id="TIGR00755">
    <property type="entry name" value="ksgA"/>
    <property type="match status" value="1"/>
</dbReference>
<sequence>MRRKLGQVFLVDKNILRKIVDSAQIVEDEWVLEVGAGKGDLTGLLLERGARVVTFELDPKLIGVVEREFALLKGDRFFLYTMDFLKADLGEIRRELGAEKFKFVSNIPYYITSPILVKLVENREHFSDVYITLQKEVAERLSARSATFQYGSLTLFISYYFVVHRLFDISRTCFRPVPKVNSSFIRLEPREEPPVAVRNERLLFDIIRASFGGRRKKLRNALRSIASKETIAELEARSDISLERRGETLDLHEFARLADELDRLLKERS</sequence>
<feature type="binding site" evidence="7 8">
    <location>
        <position position="56"/>
    </location>
    <ligand>
        <name>S-adenosyl-L-methionine</name>
        <dbReference type="ChEBI" id="CHEBI:59789"/>
    </ligand>
</feature>
<evidence type="ECO:0000256" key="4">
    <source>
        <dbReference type="ARBA" id="ARBA00022679"/>
    </source>
</evidence>
<reference evidence="10" key="1">
    <citation type="journal article" date="2020" name="mSystems">
        <title>Genome- and Community-Level Interaction Insights into Carbon Utilization and Element Cycling Functions of Hydrothermarchaeota in Hydrothermal Sediment.</title>
        <authorList>
            <person name="Zhou Z."/>
            <person name="Liu Y."/>
            <person name="Xu W."/>
            <person name="Pan J."/>
            <person name="Luo Z.H."/>
            <person name="Li M."/>
        </authorList>
    </citation>
    <scope>NUCLEOTIDE SEQUENCE [LARGE SCALE GENOMIC DNA]</scope>
    <source>
        <strain evidence="10">HyVt-237</strain>
    </source>
</reference>
<dbReference type="GO" id="GO:0005829">
    <property type="term" value="C:cytosol"/>
    <property type="evidence" value="ECO:0007669"/>
    <property type="project" value="TreeGrafter"/>
</dbReference>
<comment type="caution">
    <text evidence="10">The sequence shown here is derived from an EMBL/GenBank/DDBJ whole genome shotgun (WGS) entry which is preliminary data.</text>
</comment>
<protein>
    <recommendedName>
        <fullName evidence="7">Ribosomal RNA small subunit methyltransferase A</fullName>
        <ecNumber evidence="7">2.1.1.182</ecNumber>
    </recommendedName>
    <alternativeName>
        <fullName evidence="7">16S rRNA (adenine(1518)-N(6)/adenine(1519)-N(6))-dimethyltransferase</fullName>
    </alternativeName>
    <alternativeName>
        <fullName evidence="7">16S rRNA dimethyladenosine transferase</fullName>
    </alternativeName>
    <alternativeName>
        <fullName evidence="7">16S rRNA dimethylase</fullName>
    </alternativeName>
    <alternativeName>
        <fullName evidence="7">S-adenosylmethionine-6-N', N'-adenosyl(rRNA) dimethyltransferase</fullName>
    </alternativeName>
</protein>
<dbReference type="Gene3D" id="3.40.50.150">
    <property type="entry name" value="Vaccinia Virus protein VP39"/>
    <property type="match status" value="1"/>
</dbReference>
<dbReference type="GO" id="GO:0052908">
    <property type="term" value="F:16S rRNA (adenine(1518)-N(6)/adenine(1519)-N(6))-dimethyltransferase activity"/>
    <property type="evidence" value="ECO:0007669"/>
    <property type="project" value="UniProtKB-EC"/>
</dbReference>
<dbReference type="Pfam" id="PF00398">
    <property type="entry name" value="RrnaAD"/>
    <property type="match status" value="1"/>
</dbReference>
<dbReference type="PANTHER" id="PTHR11727:SF7">
    <property type="entry name" value="DIMETHYLADENOSINE TRANSFERASE-RELATED"/>
    <property type="match status" value="1"/>
</dbReference>
<dbReference type="EC" id="2.1.1.182" evidence="7"/>
<feature type="binding site" evidence="7 8">
    <location>
        <position position="10"/>
    </location>
    <ligand>
        <name>S-adenosyl-L-methionine</name>
        <dbReference type="ChEBI" id="CHEBI:59789"/>
    </ligand>
</feature>
<dbReference type="PROSITE" id="PS51689">
    <property type="entry name" value="SAM_RNA_A_N6_MT"/>
    <property type="match status" value="1"/>
</dbReference>
<dbReference type="Gene3D" id="1.10.8.100">
    <property type="entry name" value="Ribosomal RNA adenine dimethylase-like, domain 2"/>
    <property type="match status" value="1"/>
</dbReference>
<proteinExistence type="inferred from homology"/>
<accession>A0A7C0XCL1</accession>
<keyword evidence="4 7" id="KW-0808">Transferase</keyword>
<dbReference type="SUPFAM" id="SSF53335">
    <property type="entry name" value="S-adenosyl-L-methionine-dependent methyltransferases"/>
    <property type="match status" value="1"/>
</dbReference>
<evidence type="ECO:0000256" key="5">
    <source>
        <dbReference type="ARBA" id="ARBA00022691"/>
    </source>
</evidence>
<feature type="binding site" evidence="7 8">
    <location>
        <position position="83"/>
    </location>
    <ligand>
        <name>S-adenosyl-L-methionine</name>
        <dbReference type="ChEBI" id="CHEBI:59789"/>
    </ligand>
</feature>
<organism evidence="10">
    <name type="scientific">candidate division WOR-3 bacterium</name>
    <dbReference type="NCBI Taxonomy" id="2052148"/>
    <lineage>
        <taxon>Bacteria</taxon>
        <taxon>Bacteria division WOR-3</taxon>
    </lineage>
</organism>
<dbReference type="HAMAP" id="MF_00607">
    <property type="entry name" value="16SrRNA_methyltr_A"/>
    <property type="match status" value="1"/>
</dbReference>
<evidence type="ECO:0000313" key="10">
    <source>
        <dbReference type="EMBL" id="HDM89938.1"/>
    </source>
</evidence>
<evidence type="ECO:0000256" key="3">
    <source>
        <dbReference type="ARBA" id="ARBA00022603"/>
    </source>
</evidence>
<feature type="binding site" evidence="7 8">
    <location>
        <position position="106"/>
    </location>
    <ligand>
        <name>S-adenosyl-L-methionine</name>
        <dbReference type="ChEBI" id="CHEBI:59789"/>
    </ligand>
</feature>
<evidence type="ECO:0000256" key="6">
    <source>
        <dbReference type="ARBA" id="ARBA00022884"/>
    </source>
</evidence>
<comment type="subcellular location">
    <subcellularLocation>
        <location evidence="7">Cytoplasm</location>
    </subcellularLocation>
</comment>
<dbReference type="PROSITE" id="PS01131">
    <property type="entry name" value="RRNA_A_DIMETH"/>
    <property type="match status" value="1"/>
</dbReference>
<dbReference type="EMBL" id="DRBW01000071">
    <property type="protein sequence ID" value="HDM89938.1"/>
    <property type="molecule type" value="Genomic_DNA"/>
</dbReference>
<dbReference type="InterPro" id="IPR023165">
    <property type="entry name" value="rRNA_Ade_diMease-like_C"/>
</dbReference>
<name>A0A7C0XCL1_UNCW3</name>
<keyword evidence="6 7" id="KW-0694">RNA-binding</keyword>
<dbReference type="CDD" id="cd02440">
    <property type="entry name" value="AdoMet_MTases"/>
    <property type="match status" value="1"/>
</dbReference>
<dbReference type="InterPro" id="IPR001737">
    <property type="entry name" value="KsgA/Erm"/>
</dbReference>
<evidence type="ECO:0000256" key="1">
    <source>
        <dbReference type="ARBA" id="ARBA00022490"/>
    </source>
</evidence>
<evidence type="ECO:0000256" key="2">
    <source>
        <dbReference type="ARBA" id="ARBA00022552"/>
    </source>
</evidence>
<dbReference type="Proteomes" id="UP000885931">
    <property type="component" value="Unassembled WGS sequence"/>
</dbReference>
<evidence type="ECO:0000256" key="8">
    <source>
        <dbReference type="PROSITE-ProRule" id="PRU01026"/>
    </source>
</evidence>
<comment type="similarity">
    <text evidence="7">Belongs to the class I-like SAM-binding methyltransferase superfamily. rRNA adenine N(6)-methyltransferase family. RsmA subfamily.</text>
</comment>
<evidence type="ECO:0000256" key="7">
    <source>
        <dbReference type="HAMAP-Rule" id="MF_00607"/>
    </source>
</evidence>
<feature type="domain" description="Ribosomal RNA adenine methylase transferase N-terminal" evidence="9">
    <location>
        <begin position="15"/>
        <end position="191"/>
    </location>
</feature>
<keyword evidence="5 7" id="KW-0949">S-adenosyl-L-methionine</keyword>
<comment type="catalytic activity">
    <reaction evidence="7">
        <text>adenosine(1518)/adenosine(1519) in 16S rRNA + 4 S-adenosyl-L-methionine = N(6)-dimethyladenosine(1518)/N(6)-dimethyladenosine(1519) in 16S rRNA + 4 S-adenosyl-L-homocysteine + 4 H(+)</text>
        <dbReference type="Rhea" id="RHEA:19609"/>
        <dbReference type="Rhea" id="RHEA-COMP:10232"/>
        <dbReference type="Rhea" id="RHEA-COMP:10233"/>
        <dbReference type="ChEBI" id="CHEBI:15378"/>
        <dbReference type="ChEBI" id="CHEBI:57856"/>
        <dbReference type="ChEBI" id="CHEBI:59789"/>
        <dbReference type="ChEBI" id="CHEBI:74411"/>
        <dbReference type="ChEBI" id="CHEBI:74493"/>
        <dbReference type="EC" id="2.1.1.182"/>
    </reaction>
</comment>
<comment type="function">
    <text evidence="7">Specifically dimethylates two adjacent adenosines (A1518 and A1519) in the loop of a conserved hairpin near the 3'-end of 16S rRNA in the 30S particle. May play a critical role in biogenesis of 30S subunits.</text>
</comment>
<keyword evidence="3 7" id="KW-0489">Methyltransferase</keyword>
<dbReference type="InterPro" id="IPR020598">
    <property type="entry name" value="rRNA_Ade_methylase_Trfase_N"/>
</dbReference>
<keyword evidence="1 7" id="KW-0963">Cytoplasm</keyword>
<dbReference type="PANTHER" id="PTHR11727">
    <property type="entry name" value="DIMETHYLADENOSINE TRANSFERASE"/>
    <property type="match status" value="1"/>
</dbReference>
<dbReference type="InterPro" id="IPR020596">
    <property type="entry name" value="rRNA_Ade_Mease_Trfase_CS"/>
</dbReference>
<feature type="binding site" evidence="7 8">
    <location>
        <position position="35"/>
    </location>
    <ligand>
        <name>S-adenosyl-L-methionine</name>
        <dbReference type="ChEBI" id="CHEBI:59789"/>
    </ligand>
</feature>
<dbReference type="InterPro" id="IPR029063">
    <property type="entry name" value="SAM-dependent_MTases_sf"/>
</dbReference>
<dbReference type="SMART" id="SM00650">
    <property type="entry name" value="rADc"/>
    <property type="match status" value="1"/>
</dbReference>